<dbReference type="Proteomes" id="UP000321436">
    <property type="component" value="Unassembled WGS sequence"/>
</dbReference>
<protein>
    <submittedName>
        <fullName evidence="4">RNA polymerase sigma24 factor</fullName>
    </submittedName>
</protein>
<dbReference type="InterPro" id="IPR014284">
    <property type="entry name" value="RNA_pol_sigma-70_dom"/>
</dbReference>
<dbReference type="Gene3D" id="1.10.1740.10">
    <property type="match status" value="1"/>
</dbReference>
<evidence type="ECO:0000259" key="2">
    <source>
        <dbReference type="Pfam" id="PF08281"/>
    </source>
</evidence>
<reference evidence="4 5" key="1">
    <citation type="submission" date="2019-07" db="EMBL/GenBank/DDBJ databases">
        <title>Whole genome shotgun sequence of Chitinophaga cymbidii NBRC 109752.</title>
        <authorList>
            <person name="Hosoyama A."/>
            <person name="Uohara A."/>
            <person name="Ohji S."/>
            <person name="Ichikawa N."/>
        </authorList>
    </citation>
    <scope>NUCLEOTIDE SEQUENCE [LARGE SCALE GENOMIC DNA]</scope>
    <source>
        <strain evidence="4 5">NBRC 109752</strain>
    </source>
</reference>
<dbReference type="Gene3D" id="1.10.10.10">
    <property type="entry name" value="Winged helix-like DNA-binding domain superfamily/Winged helix DNA-binding domain"/>
    <property type="match status" value="1"/>
</dbReference>
<feature type="domain" description="DUF6596" evidence="3">
    <location>
        <begin position="181"/>
        <end position="278"/>
    </location>
</feature>
<comment type="caution">
    <text evidence="4">The sequence shown here is derived from an EMBL/GenBank/DDBJ whole genome shotgun (WGS) entry which is preliminary data.</text>
</comment>
<dbReference type="InterPro" id="IPR013324">
    <property type="entry name" value="RNA_pol_sigma_r3/r4-like"/>
</dbReference>
<evidence type="ECO:0000313" key="4">
    <source>
        <dbReference type="EMBL" id="GEP97321.1"/>
    </source>
</evidence>
<evidence type="ECO:0000259" key="3">
    <source>
        <dbReference type="Pfam" id="PF20239"/>
    </source>
</evidence>
<keyword evidence="5" id="KW-1185">Reference proteome</keyword>
<dbReference type="InterPro" id="IPR007627">
    <property type="entry name" value="RNA_pol_sigma70_r2"/>
</dbReference>
<dbReference type="EMBL" id="BKAU01000004">
    <property type="protein sequence ID" value="GEP97321.1"/>
    <property type="molecule type" value="Genomic_DNA"/>
</dbReference>
<proteinExistence type="predicted"/>
<dbReference type="InterPro" id="IPR011990">
    <property type="entry name" value="TPR-like_helical_dom_sf"/>
</dbReference>
<organism evidence="4 5">
    <name type="scientific">Chitinophaga cymbidii</name>
    <dbReference type="NCBI Taxonomy" id="1096750"/>
    <lineage>
        <taxon>Bacteria</taxon>
        <taxon>Pseudomonadati</taxon>
        <taxon>Bacteroidota</taxon>
        <taxon>Chitinophagia</taxon>
        <taxon>Chitinophagales</taxon>
        <taxon>Chitinophagaceae</taxon>
        <taxon>Chitinophaga</taxon>
    </lineage>
</organism>
<dbReference type="AlphaFoldDB" id="A0A512RNR1"/>
<name>A0A512RNR1_9BACT</name>
<dbReference type="GO" id="GO:0016987">
    <property type="term" value="F:sigma factor activity"/>
    <property type="evidence" value="ECO:0007669"/>
    <property type="project" value="InterPro"/>
</dbReference>
<dbReference type="PANTHER" id="PTHR47756">
    <property type="entry name" value="BLL6612 PROTEIN-RELATED"/>
    <property type="match status" value="1"/>
</dbReference>
<feature type="domain" description="RNA polymerase sigma-70 region 2" evidence="1">
    <location>
        <begin position="19"/>
        <end position="78"/>
    </location>
</feature>
<dbReference type="NCBIfam" id="TIGR02937">
    <property type="entry name" value="sigma70-ECF"/>
    <property type="match status" value="1"/>
</dbReference>
<dbReference type="GO" id="GO:0003677">
    <property type="term" value="F:DNA binding"/>
    <property type="evidence" value="ECO:0007669"/>
    <property type="project" value="InterPro"/>
</dbReference>
<dbReference type="SUPFAM" id="SSF48452">
    <property type="entry name" value="TPR-like"/>
    <property type="match status" value="1"/>
</dbReference>
<evidence type="ECO:0000259" key="1">
    <source>
        <dbReference type="Pfam" id="PF04542"/>
    </source>
</evidence>
<dbReference type="CDD" id="cd06171">
    <property type="entry name" value="Sigma70_r4"/>
    <property type="match status" value="1"/>
</dbReference>
<dbReference type="PANTHER" id="PTHR47756:SF2">
    <property type="entry name" value="BLL6612 PROTEIN"/>
    <property type="match status" value="1"/>
</dbReference>
<dbReference type="InterPro" id="IPR013249">
    <property type="entry name" value="RNA_pol_sigma70_r4_t2"/>
</dbReference>
<dbReference type="GO" id="GO:0006352">
    <property type="term" value="P:DNA-templated transcription initiation"/>
    <property type="evidence" value="ECO:0007669"/>
    <property type="project" value="InterPro"/>
</dbReference>
<dbReference type="Pfam" id="PF04542">
    <property type="entry name" value="Sigma70_r2"/>
    <property type="match status" value="1"/>
</dbReference>
<dbReference type="Gene3D" id="1.25.40.10">
    <property type="entry name" value="Tetratricopeptide repeat domain"/>
    <property type="match status" value="1"/>
</dbReference>
<dbReference type="Pfam" id="PF20239">
    <property type="entry name" value="DUF6596"/>
    <property type="match status" value="1"/>
</dbReference>
<accession>A0A512RNR1</accession>
<dbReference type="InterPro" id="IPR036388">
    <property type="entry name" value="WH-like_DNA-bd_sf"/>
</dbReference>
<sequence>MLMKPEDCLQKIYRAQFGKMVSALMYRSGISVIADAEDIVQEAFAAAALKWRQTLPDHPEAWLYATIRNIASKRLSRTQPHVALDQADRLTVAHASSEDGDTQLLRLLFACMHADFPPKTQLVISLRYVHGLQVQQIARLLGTSPESISKILYRQRQQVKAQDIAFHSGFVWWSEQKVGMALKVLYLVFTEGWKIGDDGGLTDEQLCEDALSLTKAVIRHSRVCGTDARALYALMLLQLARANARINENGELQELEKQPREQWDQNMIRIATTYLHSARNGPRSALLLEATIAWLHTSAGNTPWEQICGLYEQLVRVNPSPFVQLNHAVALHFAGCPDAALRQLLSLGNDTFMQNHHLYHCSLARIYTDQRQAAKALEHYRIALTCKPSLPESAFIGRKINALIQTL</sequence>
<evidence type="ECO:0000313" key="5">
    <source>
        <dbReference type="Proteomes" id="UP000321436"/>
    </source>
</evidence>
<dbReference type="InterPro" id="IPR046531">
    <property type="entry name" value="DUF6596"/>
</dbReference>
<dbReference type="Pfam" id="PF08281">
    <property type="entry name" value="Sigma70_r4_2"/>
    <property type="match status" value="1"/>
</dbReference>
<feature type="domain" description="RNA polymerase sigma factor 70 region 4 type 2" evidence="2">
    <location>
        <begin position="112"/>
        <end position="157"/>
    </location>
</feature>
<dbReference type="InterPro" id="IPR013325">
    <property type="entry name" value="RNA_pol_sigma_r2"/>
</dbReference>
<dbReference type="SUPFAM" id="SSF88659">
    <property type="entry name" value="Sigma3 and sigma4 domains of RNA polymerase sigma factors"/>
    <property type="match status" value="1"/>
</dbReference>
<gene>
    <name evidence="4" type="primary">rpoE_2</name>
    <name evidence="4" type="ORF">CCY01nite_35810</name>
</gene>
<dbReference type="SUPFAM" id="SSF88946">
    <property type="entry name" value="Sigma2 domain of RNA polymerase sigma factors"/>
    <property type="match status" value="1"/>
</dbReference>